<sequence>MLLDPEHHPPGPIPHIEFVEFGLSMMVESIDHYASNTGSGSAAKTLTLSLKLLSPYADRLQQAAELADISNTKMAQRLVVHGLEHPDQEALLQNIDSLTAEIIDLRHEYQKLQVEIEGLRVATYLTTELLLVLIGDLSPEEAHQVMQEVLAEGDGE</sequence>
<reference evidence="1" key="1">
    <citation type="submission" date="2014-11" db="EMBL/GenBank/DDBJ databases">
        <authorList>
            <person name="Malar M.C."/>
            <person name="Sen D."/>
            <person name="Tripathy S."/>
        </authorList>
    </citation>
    <scope>NUCLEOTIDE SEQUENCE</scope>
    <source>
        <strain evidence="1">BDU141951</strain>
    </source>
</reference>
<evidence type="ECO:0000313" key="1">
    <source>
        <dbReference type="EMBL" id="NEV68055.1"/>
    </source>
</evidence>
<organism evidence="1">
    <name type="scientific">Lyngbya confervoides BDU141951</name>
    <dbReference type="NCBI Taxonomy" id="1574623"/>
    <lineage>
        <taxon>Bacteria</taxon>
        <taxon>Bacillati</taxon>
        <taxon>Cyanobacteriota</taxon>
        <taxon>Cyanophyceae</taxon>
        <taxon>Oscillatoriophycideae</taxon>
        <taxon>Oscillatoriales</taxon>
        <taxon>Microcoleaceae</taxon>
        <taxon>Lyngbya</taxon>
    </lineage>
</organism>
<dbReference type="AlphaFoldDB" id="A0A0C1Y423"/>
<protein>
    <submittedName>
        <fullName evidence="1">Uncharacterized protein</fullName>
    </submittedName>
</protein>
<gene>
    <name evidence="1" type="ORF">QQ91_013120</name>
</gene>
<dbReference type="EMBL" id="JTHE02000003">
    <property type="protein sequence ID" value="NEV68055.1"/>
    <property type="molecule type" value="Genomic_DNA"/>
</dbReference>
<reference evidence="1" key="2">
    <citation type="journal article" date="2015" name="Genome Announc.">
        <title>Draft Genome Sequence of Filamentous Marine Cyanobacterium Lyngbya confervoides Strain BDU141951.</title>
        <authorList>
            <person name="Chandrababunaidu M.M."/>
            <person name="Sen D."/>
            <person name="Tripathy S."/>
        </authorList>
    </citation>
    <scope>NUCLEOTIDE SEQUENCE</scope>
    <source>
        <strain evidence="1">BDU141951</strain>
    </source>
</reference>
<proteinExistence type="predicted"/>
<accession>A0A0C1Y423</accession>
<reference evidence="1" key="3">
    <citation type="submission" date="2020-02" db="EMBL/GenBank/DDBJ databases">
        <authorList>
            <person name="Sarangi A.N."/>
            <person name="Ghosh S."/>
            <person name="Mukherjee M."/>
            <person name="Tripathy S."/>
        </authorList>
    </citation>
    <scope>NUCLEOTIDE SEQUENCE</scope>
    <source>
        <strain evidence="1">BDU141951</strain>
    </source>
</reference>
<name>A0A0C1Y423_9CYAN</name>
<comment type="caution">
    <text evidence="1">The sequence shown here is derived from an EMBL/GenBank/DDBJ whole genome shotgun (WGS) entry which is preliminary data.</text>
</comment>